<dbReference type="EMBL" id="NSGR01000004">
    <property type="protein sequence ID" value="PCH13834.1"/>
    <property type="molecule type" value="Genomic_DNA"/>
</dbReference>
<name>A0A854WSF7_9STRE</name>
<accession>A0A854WSF7</accession>
<proteinExistence type="predicted"/>
<reference evidence="1 2" key="1">
    <citation type="submission" date="2016-06" db="EMBL/GenBank/DDBJ databases">
        <authorList>
            <person name="Haines A.N."/>
            <person name="Council K.R."/>
        </authorList>
    </citation>
    <scope>NUCLEOTIDE SEQUENCE [LARGE SCALE GENOMIC DNA]</scope>
    <source>
        <strain evidence="1 2">SP158-29</strain>
    </source>
</reference>
<protein>
    <submittedName>
        <fullName evidence="1">Uncharacterized protein</fullName>
    </submittedName>
</protein>
<comment type="caution">
    <text evidence="1">The sequence shown here is derived from an EMBL/GenBank/DDBJ whole genome shotgun (WGS) entry which is preliminary data.</text>
</comment>
<evidence type="ECO:0000313" key="2">
    <source>
        <dbReference type="Proteomes" id="UP000217465"/>
    </source>
</evidence>
<gene>
    <name evidence="1" type="ORF">A9Y57_00468</name>
</gene>
<sequence length="97" mass="11680">MSYSPEERETVITYDELSNSWQFESSVRRHITKILKLKEAFDSLYQELENNNCIYVRARLTDLESFSVNPFVKQRRKMTEKQKQELAERLKCNLSRN</sequence>
<evidence type="ECO:0000313" key="1">
    <source>
        <dbReference type="EMBL" id="PCH13834.1"/>
    </source>
</evidence>
<organism evidence="1 2">
    <name type="scientific">Streptococcus parauberis</name>
    <dbReference type="NCBI Taxonomy" id="1348"/>
    <lineage>
        <taxon>Bacteria</taxon>
        <taxon>Bacillati</taxon>
        <taxon>Bacillota</taxon>
        <taxon>Bacilli</taxon>
        <taxon>Lactobacillales</taxon>
        <taxon>Streptococcaceae</taxon>
        <taxon>Streptococcus</taxon>
    </lineage>
</organism>
<dbReference type="AlphaFoldDB" id="A0A854WSF7"/>
<dbReference type="RefSeq" id="WP_096633369.1">
    <property type="nucleotide sequence ID" value="NZ_NSGR01000004.1"/>
</dbReference>
<dbReference type="Proteomes" id="UP000217465">
    <property type="component" value="Unassembled WGS sequence"/>
</dbReference>